<dbReference type="PANTHER" id="PTHR33112">
    <property type="entry name" value="DOMAIN PROTEIN, PUTATIVE-RELATED"/>
    <property type="match status" value="1"/>
</dbReference>
<dbReference type="Pfam" id="PF06985">
    <property type="entry name" value="HET"/>
    <property type="match status" value="1"/>
</dbReference>
<organism evidence="3 4">
    <name type="scientific">Paraphoma chrysanthemicola</name>
    <dbReference type="NCBI Taxonomy" id="798071"/>
    <lineage>
        <taxon>Eukaryota</taxon>
        <taxon>Fungi</taxon>
        <taxon>Dikarya</taxon>
        <taxon>Ascomycota</taxon>
        <taxon>Pezizomycotina</taxon>
        <taxon>Dothideomycetes</taxon>
        <taxon>Pleosporomycetidae</taxon>
        <taxon>Pleosporales</taxon>
        <taxon>Pleosporineae</taxon>
        <taxon>Phaeosphaeriaceae</taxon>
        <taxon>Paraphoma</taxon>
    </lineage>
</organism>
<dbReference type="EMBL" id="JAGMVJ010000027">
    <property type="protein sequence ID" value="KAH7070259.1"/>
    <property type="molecule type" value="Genomic_DNA"/>
</dbReference>
<comment type="caution">
    <text evidence="3">The sequence shown here is derived from an EMBL/GenBank/DDBJ whole genome shotgun (WGS) entry which is preliminary data.</text>
</comment>
<evidence type="ECO:0000313" key="3">
    <source>
        <dbReference type="EMBL" id="KAH7070259.1"/>
    </source>
</evidence>
<feature type="domain" description="Heterokaryon incompatibility" evidence="2">
    <location>
        <begin position="246"/>
        <end position="384"/>
    </location>
</feature>
<dbReference type="AlphaFoldDB" id="A0A8K0QU23"/>
<dbReference type="OrthoDB" id="5428863at2759"/>
<sequence length="698" mass="79749">MDKIKHRLASTFRISRRRKLQQALRADEITTKQPDDTTTDSMSTQDDEITTKQADDTTTDLAIDSMSTQAELNICENCRKIDFDWLLANPLPCYDISHPSGCFYLMRSEDCKICSVLMPGYRPGKERTLRSFLSSGVWSWTSESVLGAFRGVLLGVDRLGSDSHAEESLIVYSPPCQSHESPVLWQPRLVTNTPKYEAARQWLANCQTSHGLTCGHLSRCPIEGMRLIDLDKRRIVAADRLQDPRWIALSYVWGDPQHCSPSELIDGNRLPHELPRTIEDTITVAKHLGFHYIWIDELCVDRNDSAHCASQIHQMDQIYRCADLTIVAAAGYHKNHGLPGVGLTQRFHDAIMVPSGGIVQNIGPDPLGNIRDSAWWKRAWTFQEGFLSLRLLIFTEYQMSFHCQTTHWMEALCGPEATDERKMDWNDWPVEPVLWGIKSSSGSQNPWDLINNYTSRVLSYDDDAMNAVSGVLHHLNQANDPVYNLGGLPCFIDIQELSNHTFEDAVALSLSWGHCSTQTKPERREKFRTWTWAGWSSPADCYDTTKGVIQTTYMEKVMLEDSADKRFGLRELRHCKSVTGLQSMLDSVNALVFTAPIIPCSSIHEEWYVDLVEIGDKRRPCFCLPYWVRPRLAHYIEQGAWSCVCLMKREYLFVLVVAWVDEHTAERVTGFYVRTSGWPNEERDRYIGSLESRRIRLV</sequence>
<protein>
    <submittedName>
        <fullName evidence="3">Heterokaryon incompatibility protein-domain-containing protein</fullName>
    </submittedName>
</protein>
<reference evidence="3" key="1">
    <citation type="journal article" date="2021" name="Nat. Commun.">
        <title>Genetic determinants of endophytism in the Arabidopsis root mycobiome.</title>
        <authorList>
            <person name="Mesny F."/>
            <person name="Miyauchi S."/>
            <person name="Thiergart T."/>
            <person name="Pickel B."/>
            <person name="Atanasova L."/>
            <person name="Karlsson M."/>
            <person name="Huettel B."/>
            <person name="Barry K.W."/>
            <person name="Haridas S."/>
            <person name="Chen C."/>
            <person name="Bauer D."/>
            <person name="Andreopoulos W."/>
            <person name="Pangilinan J."/>
            <person name="LaButti K."/>
            <person name="Riley R."/>
            <person name="Lipzen A."/>
            <person name="Clum A."/>
            <person name="Drula E."/>
            <person name="Henrissat B."/>
            <person name="Kohler A."/>
            <person name="Grigoriev I.V."/>
            <person name="Martin F.M."/>
            <person name="Hacquard S."/>
        </authorList>
    </citation>
    <scope>NUCLEOTIDE SEQUENCE</scope>
    <source>
        <strain evidence="3">MPI-SDFR-AT-0120</strain>
    </source>
</reference>
<evidence type="ECO:0000259" key="2">
    <source>
        <dbReference type="Pfam" id="PF06985"/>
    </source>
</evidence>
<accession>A0A8K0QU23</accession>
<keyword evidence="4" id="KW-1185">Reference proteome</keyword>
<feature type="compositionally biased region" description="Basic and acidic residues" evidence="1">
    <location>
        <begin position="25"/>
        <end position="35"/>
    </location>
</feature>
<feature type="region of interest" description="Disordered" evidence="1">
    <location>
        <begin position="25"/>
        <end position="48"/>
    </location>
</feature>
<proteinExistence type="predicted"/>
<evidence type="ECO:0000256" key="1">
    <source>
        <dbReference type="SAM" id="MobiDB-lite"/>
    </source>
</evidence>
<dbReference type="Proteomes" id="UP000813461">
    <property type="component" value="Unassembled WGS sequence"/>
</dbReference>
<gene>
    <name evidence="3" type="ORF">FB567DRAFT_539569</name>
</gene>
<dbReference type="InterPro" id="IPR010730">
    <property type="entry name" value="HET"/>
</dbReference>
<evidence type="ECO:0000313" key="4">
    <source>
        <dbReference type="Proteomes" id="UP000813461"/>
    </source>
</evidence>
<dbReference type="PANTHER" id="PTHR33112:SF1">
    <property type="entry name" value="HETEROKARYON INCOMPATIBILITY DOMAIN-CONTAINING PROTEIN"/>
    <property type="match status" value="1"/>
</dbReference>
<name>A0A8K0QU23_9PLEO</name>